<keyword evidence="2" id="KW-1185">Reference proteome</keyword>
<evidence type="ECO:0000313" key="2">
    <source>
        <dbReference type="Proteomes" id="UP001054945"/>
    </source>
</evidence>
<reference evidence="1 2" key="1">
    <citation type="submission" date="2021-06" db="EMBL/GenBank/DDBJ databases">
        <title>Caerostris extrusa draft genome.</title>
        <authorList>
            <person name="Kono N."/>
            <person name="Arakawa K."/>
        </authorList>
    </citation>
    <scope>NUCLEOTIDE SEQUENCE [LARGE SCALE GENOMIC DNA]</scope>
</reference>
<sequence>MEVPKSTLFPDRCTHAVSNLFNSIASLIGRRIRLVSKKADETTTARSLLSLTRAYEFLTATILHTAIEQSVGWDDVRSGKGSFNLRQQMLRTARLAFRAASQPHVGRPDKTP</sequence>
<dbReference type="Proteomes" id="UP001054945">
    <property type="component" value="Unassembled WGS sequence"/>
</dbReference>
<name>A0AAV4QCP2_CAEEX</name>
<accession>A0AAV4QCP2</accession>
<protein>
    <submittedName>
        <fullName evidence="1">Uncharacterized protein</fullName>
    </submittedName>
</protein>
<organism evidence="1 2">
    <name type="scientific">Caerostris extrusa</name>
    <name type="common">Bark spider</name>
    <name type="synonym">Caerostris bankana</name>
    <dbReference type="NCBI Taxonomy" id="172846"/>
    <lineage>
        <taxon>Eukaryota</taxon>
        <taxon>Metazoa</taxon>
        <taxon>Ecdysozoa</taxon>
        <taxon>Arthropoda</taxon>
        <taxon>Chelicerata</taxon>
        <taxon>Arachnida</taxon>
        <taxon>Araneae</taxon>
        <taxon>Araneomorphae</taxon>
        <taxon>Entelegynae</taxon>
        <taxon>Araneoidea</taxon>
        <taxon>Araneidae</taxon>
        <taxon>Caerostris</taxon>
    </lineage>
</organism>
<dbReference type="EMBL" id="BPLR01006066">
    <property type="protein sequence ID" value="GIY07200.1"/>
    <property type="molecule type" value="Genomic_DNA"/>
</dbReference>
<dbReference type="AlphaFoldDB" id="A0AAV4QCP2"/>
<comment type="caution">
    <text evidence="1">The sequence shown here is derived from an EMBL/GenBank/DDBJ whole genome shotgun (WGS) entry which is preliminary data.</text>
</comment>
<evidence type="ECO:0000313" key="1">
    <source>
        <dbReference type="EMBL" id="GIY07200.1"/>
    </source>
</evidence>
<proteinExistence type="predicted"/>
<gene>
    <name evidence="1" type="ORF">CEXT_600401</name>
</gene>